<dbReference type="AlphaFoldDB" id="A0AAD7N141"/>
<dbReference type="InterPro" id="IPR052980">
    <property type="entry name" value="Crinkler_effector"/>
</dbReference>
<accession>A0AAD7N141</accession>
<organism evidence="2 3">
    <name type="scientific">Mycena maculata</name>
    <dbReference type="NCBI Taxonomy" id="230809"/>
    <lineage>
        <taxon>Eukaryota</taxon>
        <taxon>Fungi</taxon>
        <taxon>Dikarya</taxon>
        <taxon>Basidiomycota</taxon>
        <taxon>Agaricomycotina</taxon>
        <taxon>Agaricomycetes</taxon>
        <taxon>Agaricomycetidae</taxon>
        <taxon>Agaricales</taxon>
        <taxon>Marasmiineae</taxon>
        <taxon>Mycenaceae</taxon>
        <taxon>Mycena</taxon>
    </lineage>
</organism>
<keyword evidence="3" id="KW-1185">Reference proteome</keyword>
<dbReference type="Proteomes" id="UP001215280">
    <property type="component" value="Unassembled WGS sequence"/>
</dbReference>
<evidence type="ECO:0000256" key="1">
    <source>
        <dbReference type="SAM" id="MobiDB-lite"/>
    </source>
</evidence>
<proteinExistence type="predicted"/>
<sequence length="503" mass="56421">MNSLPGFQFLGENTDYAQLHRLLWRTPTSSPPAASAAREPPTLAEYIDVWTGGEGNAEGGVDVMDVDENDSEPTPRPGPQQIRFIDLNKHPKLRVHSLLEPHPPTVVVREEYVEFMTHAFQVEKDDERRFFLTGQPGIGKSVGACYFLFWLLASGQSVFLIPETDVVYYFSEAGVQHASDGHTQRNDLAVRAAIKSSWVLIDVDIGSSPSAADWYPREWIKPCTTLVWTSSPRQERLRRFRTRFLARVWYMSPWTLEEIAVLTKLEKKDPAEIRARFDLSGPVARSLFFDASRASTTEMDSVIRRSFSRGLFEFATSQEGTDEEASHRMYLVRPQESWDEDGVPHLVRAEPTYMFLSNQVAARTVELMAESADTFRERLASAFDHPPTRGAAGKLVESILHRALLRGSVDPFGVAPNSILEAHMTLPPPPLYLRPQSQTFAAVDAIVVTDTVLWLVQSSVSDRHSLIFKSLLAILLPLEKQGVKVNGLRLVCCLIGTDDQRVG</sequence>
<dbReference type="EMBL" id="JARJLG010000124">
    <property type="protein sequence ID" value="KAJ7741209.1"/>
    <property type="molecule type" value="Genomic_DNA"/>
</dbReference>
<comment type="caution">
    <text evidence="2">The sequence shown here is derived from an EMBL/GenBank/DDBJ whole genome shotgun (WGS) entry which is preliminary data.</text>
</comment>
<evidence type="ECO:0000313" key="2">
    <source>
        <dbReference type="EMBL" id="KAJ7741209.1"/>
    </source>
</evidence>
<name>A0AAD7N141_9AGAR</name>
<dbReference type="SUPFAM" id="SSF52540">
    <property type="entry name" value="P-loop containing nucleoside triphosphate hydrolases"/>
    <property type="match status" value="1"/>
</dbReference>
<gene>
    <name evidence="2" type="ORF">DFH07DRAFT_943611</name>
</gene>
<reference evidence="2" key="1">
    <citation type="submission" date="2023-03" db="EMBL/GenBank/DDBJ databases">
        <title>Massive genome expansion in bonnet fungi (Mycena s.s.) driven by repeated elements and novel gene families across ecological guilds.</title>
        <authorList>
            <consortium name="Lawrence Berkeley National Laboratory"/>
            <person name="Harder C.B."/>
            <person name="Miyauchi S."/>
            <person name="Viragh M."/>
            <person name="Kuo A."/>
            <person name="Thoen E."/>
            <person name="Andreopoulos B."/>
            <person name="Lu D."/>
            <person name="Skrede I."/>
            <person name="Drula E."/>
            <person name="Henrissat B."/>
            <person name="Morin E."/>
            <person name="Kohler A."/>
            <person name="Barry K."/>
            <person name="LaButti K."/>
            <person name="Morin E."/>
            <person name="Salamov A."/>
            <person name="Lipzen A."/>
            <person name="Mereny Z."/>
            <person name="Hegedus B."/>
            <person name="Baldrian P."/>
            <person name="Stursova M."/>
            <person name="Weitz H."/>
            <person name="Taylor A."/>
            <person name="Grigoriev I.V."/>
            <person name="Nagy L.G."/>
            <person name="Martin F."/>
            <person name="Kauserud H."/>
        </authorList>
    </citation>
    <scope>NUCLEOTIDE SEQUENCE</scope>
    <source>
        <strain evidence="2">CBHHK188m</strain>
    </source>
</reference>
<dbReference type="InterPro" id="IPR027417">
    <property type="entry name" value="P-loop_NTPase"/>
</dbReference>
<evidence type="ECO:0000313" key="3">
    <source>
        <dbReference type="Proteomes" id="UP001215280"/>
    </source>
</evidence>
<protein>
    <submittedName>
        <fullName evidence="2">Uncharacterized protein</fullName>
    </submittedName>
</protein>
<dbReference type="PANTHER" id="PTHR33129:SF3">
    <property type="entry name" value="HOT SPOT (RHS) PROTEIN, PUTATIVE-RELATED"/>
    <property type="match status" value="1"/>
</dbReference>
<feature type="region of interest" description="Disordered" evidence="1">
    <location>
        <begin position="58"/>
        <end position="81"/>
    </location>
</feature>
<dbReference type="PANTHER" id="PTHR33129">
    <property type="entry name" value="PROTEIN KINASE DOMAIN-CONTAINING PROTEIN-RELATED"/>
    <property type="match status" value="1"/>
</dbReference>